<dbReference type="PANTHER" id="PTHR18919:SF161">
    <property type="entry name" value="ACETYL-COA ACETYLTRANSFERASE 2"/>
    <property type="match status" value="1"/>
</dbReference>
<evidence type="ECO:0000256" key="2">
    <source>
        <dbReference type="ARBA" id="ARBA00022679"/>
    </source>
</evidence>
<evidence type="ECO:0000313" key="5">
    <source>
        <dbReference type="EMBL" id="MBX27943.1"/>
    </source>
</evidence>
<dbReference type="SUPFAM" id="SSF53901">
    <property type="entry name" value="Thiolase-like"/>
    <property type="match status" value="1"/>
</dbReference>
<dbReference type="Gene3D" id="3.40.47.10">
    <property type="match status" value="1"/>
</dbReference>
<evidence type="ECO:0000259" key="4">
    <source>
        <dbReference type="Pfam" id="PF02803"/>
    </source>
</evidence>
<name>A0A2P2MCL0_RHIMU</name>
<organism evidence="5">
    <name type="scientific">Rhizophora mucronata</name>
    <name type="common">Asiatic mangrove</name>
    <dbReference type="NCBI Taxonomy" id="61149"/>
    <lineage>
        <taxon>Eukaryota</taxon>
        <taxon>Viridiplantae</taxon>
        <taxon>Streptophyta</taxon>
        <taxon>Embryophyta</taxon>
        <taxon>Tracheophyta</taxon>
        <taxon>Spermatophyta</taxon>
        <taxon>Magnoliopsida</taxon>
        <taxon>eudicotyledons</taxon>
        <taxon>Gunneridae</taxon>
        <taxon>Pentapetalae</taxon>
        <taxon>rosids</taxon>
        <taxon>fabids</taxon>
        <taxon>Malpighiales</taxon>
        <taxon>Rhizophoraceae</taxon>
        <taxon>Rhizophora</taxon>
    </lineage>
</organism>
<dbReference type="InterPro" id="IPR020617">
    <property type="entry name" value="Thiolase_C"/>
</dbReference>
<evidence type="ECO:0000256" key="1">
    <source>
        <dbReference type="ARBA" id="ARBA00010982"/>
    </source>
</evidence>
<dbReference type="EMBL" id="GGEC01047459">
    <property type="protein sequence ID" value="MBX27943.1"/>
    <property type="molecule type" value="Transcribed_RNA"/>
</dbReference>
<sequence length="70" mass="7690">MCLIPSLAWVRTSYKFVTLPRKAPELFTTTPAIAIPKAISNAGLEASQIEYYEINEAFSVSYLCTASGML</sequence>
<feature type="domain" description="Thiolase C-terminal" evidence="4">
    <location>
        <begin position="22"/>
        <end position="66"/>
    </location>
</feature>
<dbReference type="PANTHER" id="PTHR18919">
    <property type="entry name" value="ACETYL-COA C-ACYLTRANSFERASE"/>
    <property type="match status" value="1"/>
</dbReference>
<reference evidence="5" key="1">
    <citation type="submission" date="2018-02" db="EMBL/GenBank/DDBJ databases">
        <title>Rhizophora mucronata_Transcriptome.</title>
        <authorList>
            <person name="Meera S.P."/>
            <person name="Sreeshan A."/>
            <person name="Augustine A."/>
        </authorList>
    </citation>
    <scope>NUCLEOTIDE SEQUENCE</scope>
    <source>
        <tissue evidence="5">Leaf</tissue>
    </source>
</reference>
<dbReference type="AlphaFoldDB" id="A0A2P2MCL0"/>
<evidence type="ECO:0000256" key="3">
    <source>
        <dbReference type="ARBA" id="ARBA00023315"/>
    </source>
</evidence>
<dbReference type="GO" id="GO:0003985">
    <property type="term" value="F:acetyl-CoA C-acetyltransferase activity"/>
    <property type="evidence" value="ECO:0007669"/>
    <property type="project" value="TreeGrafter"/>
</dbReference>
<dbReference type="Pfam" id="PF02803">
    <property type="entry name" value="Thiolase_C"/>
    <property type="match status" value="1"/>
</dbReference>
<proteinExistence type="inferred from homology"/>
<comment type="similarity">
    <text evidence="1">Belongs to the thiolase-like superfamily. Thiolase family.</text>
</comment>
<dbReference type="GO" id="GO:0005739">
    <property type="term" value="C:mitochondrion"/>
    <property type="evidence" value="ECO:0007669"/>
    <property type="project" value="TreeGrafter"/>
</dbReference>
<dbReference type="InterPro" id="IPR016039">
    <property type="entry name" value="Thiolase-like"/>
</dbReference>
<protein>
    <submittedName>
        <fullName evidence="5">Acetyl-CoA acetyltransferase1-like isoform X2</fullName>
    </submittedName>
</protein>
<dbReference type="GO" id="GO:0006635">
    <property type="term" value="P:fatty acid beta-oxidation"/>
    <property type="evidence" value="ECO:0007669"/>
    <property type="project" value="TreeGrafter"/>
</dbReference>
<keyword evidence="3" id="KW-0012">Acyltransferase</keyword>
<accession>A0A2P2MCL0</accession>
<keyword evidence="2 5" id="KW-0808">Transferase</keyword>